<proteinExistence type="predicted"/>
<gene>
    <name evidence="1" type="ORF">SAMN05444584_0427</name>
</gene>
<protein>
    <recommendedName>
        <fullName evidence="3">TPR repeat</fullName>
    </recommendedName>
</protein>
<evidence type="ECO:0000313" key="1">
    <source>
        <dbReference type="EMBL" id="SNQ28504.1"/>
    </source>
</evidence>
<name>A0A217EDN2_9GAMM</name>
<accession>A0A217EDN2</accession>
<dbReference type="InterPro" id="IPR011990">
    <property type="entry name" value="TPR-like_helical_dom_sf"/>
</dbReference>
<dbReference type="AlphaFoldDB" id="A0A217EDN2"/>
<sequence>MGAFRDFKKIIRQQEKEIQSFYQIACDFMQQQRFTDAETYLYKIKTIKSNDPVWMYGLGNVYRMQAQHTLAYHWYMQAAELNHAPSFYHLGLIEFKRHNYTLAEHYLKSAVMHGHTEAYITLGQIFLNQYHLNAAIYYFTQAKAYQHLDAYLPLAQAYSLQKRYDVAHELLATAYQLNIADTAHYLGNVYCQQRALKQAKDWYAYSFQTEFNLSSLEQLGQILCTEQQIILGEKIIQLAHLLDEETVLTDEQHALLGSITGDETQLYAHFKLR</sequence>
<dbReference type="OrthoDB" id="6690035at2"/>
<keyword evidence="2" id="KW-1185">Reference proteome</keyword>
<dbReference type="SUPFAM" id="SSF81901">
    <property type="entry name" value="HCP-like"/>
    <property type="match status" value="1"/>
</dbReference>
<organism evidence="1 2">
    <name type="scientific">Acinetobacter apis</name>
    <dbReference type="NCBI Taxonomy" id="1229165"/>
    <lineage>
        <taxon>Bacteria</taxon>
        <taxon>Pseudomonadati</taxon>
        <taxon>Pseudomonadota</taxon>
        <taxon>Gammaproteobacteria</taxon>
        <taxon>Moraxellales</taxon>
        <taxon>Moraxellaceae</taxon>
        <taxon>Acinetobacter</taxon>
    </lineage>
</organism>
<evidence type="ECO:0008006" key="3">
    <source>
        <dbReference type="Google" id="ProtNLM"/>
    </source>
</evidence>
<dbReference type="EMBL" id="FZLN01000001">
    <property type="protein sequence ID" value="SNQ28504.1"/>
    <property type="molecule type" value="Genomic_DNA"/>
</dbReference>
<reference evidence="2" key="1">
    <citation type="submission" date="2017-06" db="EMBL/GenBank/DDBJ databases">
        <authorList>
            <person name="Varghese N."/>
            <person name="Submissions S."/>
        </authorList>
    </citation>
    <scope>NUCLEOTIDE SEQUENCE [LARGE SCALE GENOMIC DNA]</scope>
    <source>
        <strain evidence="2">ANC 5114</strain>
    </source>
</reference>
<dbReference type="Gene3D" id="1.25.40.10">
    <property type="entry name" value="Tetratricopeptide repeat domain"/>
    <property type="match status" value="2"/>
</dbReference>
<dbReference type="Proteomes" id="UP000243463">
    <property type="component" value="Unassembled WGS sequence"/>
</dbReference>
<evidence type="ECO:0000313" key="2">
    <source>
        <dbReference type="Proteomes" id="UP000243463"/>
    </source>
</evidence>
<dbReference type="SMART" id="SM00028">
    <property type="entry name" value="TPR"/>
    <property type="match status" value="3"/>
</dbReference>
<dbReference type="InterPro" id="IPR019734">
    <property type="entry name" value="TPR_rpt"/>
</dbReference>
<dbReference type="RefSeq" id="WP_088822548.1">
    <property type="nucleotide sequence ID" value="NZ_FZLN01000001.1"/>
</dbReference>